<evidence type="ECO:0000256" key="10">
    <source>
        <dbReference type="ARBA" id="ARBA00052506"/>
    </source>
</evidence>
<name>A0A1I6ZKR6_9ENTR</name>
<evidence type="ECO:0000256" key="14">
    <source>
        <dbReference type="ARBA" id="ARBA00075608"/>
    </source>
</evidence>
<dbReference type="AlphaFoldDB" id="A0A1I6ZKR6"/>
<keyword evidence="4" id="KW-0121">Carboxypeptidase</keyword>
<evidence type="ECO:0000256" key="1">
    <source>
        <dbReference type="ARBA" id="ARBA00004496"/>
    </source>
</evidence>
<comment type="catalytic activity">
    <reaction evidence="10">
        <text>Hydrolysis of unblocked, C-terminal dipeptides from oligopeptides, with broad specificity. Does not hydrolyze bonds in which P1' is Pro, or both P1 and P1' are Gly.</text>
        <dbReference type="EC" id="3.4.15.5"/>
    </reaction>
</comment>
<protein>
    <recommendedName>
        <fullName evidence="13">Dipeptidyl carboxypeptidase</fullName>
        <ecNumber evidence="12">3.4.15.5</ecNumber>
    </recommendedName>
    <alternativeName>
        <fullName evidence="14">Peptidyl-dipeptidase Dcp</fullName>
    </alternativeName>
</protein>
<dbReference type="InterPro" id="IPR045090">
    <property type="entry name" value="Pept_M3A_M3B"/>
</dbReference>
<dbReference type="InterPro" id="IPR001567">
    <property type="entry name" value="Pept_M3A_M3B_dom"/>
</dbReference>
<comment type="subcellular location">
    <subcellularLocation>
        <location evidence="1">Cytoplasm</location>
    </subcellularLocation>
</comment>
<reference evidence="18" key="1">
    <citation type="submission" date="2016-10" db="EMBL/GenBank/DDBJ databases">
        <authorList>
            <person name="Varghese N."/>
            <person name="Submissions S."/>
        </authorList>
    </citation>
    <scope>NUCLEOTIDE SEQUENCE [LARGE SCALE GENOMIC DNA]</scope>
    <source>
        <strain evidence="18">Ah-143</strain>
    </source>
</reference>
<dbReference type="Gene3D" id="1.10.1370.40">
    <property type="match status" value="1"/>
</dbReference>
<proteinExistence type="inferred from homology"/>
<keyword evidence="9 15" id="KW-0482">Metalloprotease</keyword>
<evidence type="ECO:0000256" key="2">
    <source>
        <dbReference type="ARBA" id="ARBA00006040"/>
    </source>
</evidence>
<keyword evidence="5 15" id="KW-0645">Protease</keyword>
<dbReference type="InterPro" id="IPR024079">
    <property type="entry name" value="MetalloPept_cat_dom_sf"/>
</dbReference>
<dbReference type="PANTHER" id="PTHR43660">
    <property type="entry name" value="DIPEPTIDYL CARBOXYPEPTIDASE"/>
    <property type="match status" value="1"/>
</dbReference>
<keyword evidence="3" id="KW-0963">Cytoplasm</keyword>
<comment type="cofactor">
    <cofactor evidence="15">
        <name>Zn(2+)</name>
        <dbReference type="ChEBI" id="CHEBI:29105"/>
    </cofactor>
    <text evidence="15">Binds 1 zinc ion.</text>
</comment>
<dbReference type="RefSeq" id="WP_090120095.1">
    <property type="nucleotide sequence ID" value="NZ_CP045300.1"/>
</dbReference>
<keyword evidence="7 15" id="KW-0378">Hydrolase</keyword>
<dbReference type="GO" id="GO:0006508">
    <property type="term" value="P:proteolysis"/>
    <property type="evidence" value="ECO:0007669"/>
    <property type="project" value="UniProtKB-KW"/>
</dbReference>
<comment type="function">
    <text evidence="11">Removes dipeptides from the C-termini of N-blocked tripeptides, tetrapeptides and larger peptides.</text>
</comment>
<dbReference type="InterPro" id="IPR024077">
    <property type="entry name" value="Neurolysin/TOP_dom2"/>
</dbReference>
<evidence type="ECO:0000256" key="11">
    <source>
        <dbReference type="ARBA" id="ARBA00054529"/>
    </source>
</evidence>
<accession>A0A1I6ZKR6</accession>
<dbReference type="GO" id="GO:0046872">
    <property type="term" value="F:metal ion binding"/>
    <property type="evidence" value="ECO:0007669"/>
    <property type="project" value="UniProtKB-UniRule"/>
</dbReference>
<comment type="similarity">
    <text evidence="2 15">Belongs to the peptidase M3 family.</text>
</comment>
<dbReference type="GO" id="GO:0008241">
    <property type="term" value="F:peptidyl-dipeptidase activity"/>
    <property type="evidence" value="ECO:0007669"/>
    <property type="project" value="UniProtKB-EC"/>
</dbReference>
<dbReference type="NCBIfam" id="NF007624">
    <property type="entry name" value="PRK10280.1"/>
    <property type="match status" value="1"/>
</dbReference>
<keyword evidence="8 15" id="KW-0862">Zinc</keyword>
<keyword evidence="6 15" id="KW-0479">Metal-binding</keyword>
<gene>
    <name evidence="17" type="ORF">SAMN05192562_1011228</name>
</gene>
<evidence type="ECO:0000256" key="3">
    <source>
        <dbReference type="ARBA" id="ARBA00022490"/>
    </source>
</evidence>
<dbReference type="FunFam" id="1.10.1370.40:FF:000001">
    <property type="entry name" value="Dipeptidyl carboxypeptidase II"/>
    <property type="match status" value="2"/>
</dbReference>
<dbReference type="OrthoDB" id="9773538at2"/>
<evidence type="ECO:0000256" key="6">
    <source>
        <dbReference type="ARBA" id="ARBA00022723"/>
    </source>
</evidence>
<evidence type="ECO:0000256" key="8">
    <source>
        <dbReference type="ARBA" id="ARBA00022833"/>
    </source>
</evidence>
<dbReference type="EC" id="3.4.15.5" evidence="12"/>
<feature type="domain" description="Peptidase M3A/M3B catalytic" evidence="16">
    <location>
        <begin position="230"/>
        <end position="678"/>
    </location>
</feature>
<evidence type="ECO:0000256" key="4">
    <source>
        <dbReference type="ARBA" id="ARBA00022645"/>
    </source>
</evidence>
<evidence type="ECO:0000313" key="18">
    <source>
        <dbReference type="Proteomes" id="UP000199187"/>
    </source>
</evidence>
<dbReference type="Pfam" id="PF01432">
    <property type="entry name" value="Peptidase_M3"/>
    <property type="match status" value="1"/>
</dbReference>
<evidence type="ECO:0000256" key="13">
    <source>
        <dbReference type="ARBA" id="ARBA00070755"/>
    </source>
</evidence>
<evidence type="ECO:0000256" key="15">
    <source>
        <dbReference type="RuleBase" id="RU003435"/>
    </source>
</evidence>
<evidence type="ECO:0000259" key="16">
    <source>
        <dbReference type="Pfam" id="PF01432"/>
    </source>
</evidence>
<dbReference type="Gene3D" id="1.10.1370.10">
    <property type="entry name" value="Neurolysin, domain 3"/>
    <property type="match status" value="1"/>
</dbReference>
<dbReference type="PANTHER" id="PTHR43660:SF1">
    <property type="entry name" value="DIPEPTIDYL CARBOXYPEPTIDASE"/>
    <property type="match status" value="1"/>
</dbReference>
<evidence type="ECO:0000256" key="5">
    <source>
        <dbReference type="ARBA" id="ARBA00022670"/>
    </source>
</evidence>
<organism evidence="17 18">
    <name type="scientific">Kosakonia arachidis</name>
    <dbReference type="NCBI Taxonomy" id="551989"/>
    <lineage>
        <taxon>Bacteria</taxon>
        <taxon>Pseudomonadati</taxon>
        <taxon>Pseudomonadota</taxon>
        <taxon>Gammaproteobacteria</taxon>
        <taxon>Enterobacterales</taxon>
        <taxon>Enterobacteriaceae</taxon>
        <taxon>Kosakonia</taxon>
    </lineage>
</organism>
<dbReference type="Proteomes" id="UP000199187">
    <property type="component" value="Unassembled WGS sequence"/>
</dbReference>
<sequence length="681" mass="76561">MSVTNPFFSASPLPYQAPPFDVITDEHYRPAFDEGVRQKRAEIAAITANPAAADFNNTLLALEQSGHLLNQVTSVFFAMTSAHTNDFLQQLDEAFSTELAELANDIYLDDALFARVENLWRQREALGLDAESLRLVETTYQKFVLAGATLNAEDKTTLKALNTEAAALTSQFNQRLLAADKTGGLVVDDVHQLDGLSTEEIASAAEAAKAKGLKNRWLLTLLNTTQQPALATLRDRQTRENLFTAGWLRTQRGDANDTRAIVLRLVQLRARQAKLLGFNDFASWKIADQMAGTPQAALTFMRDIAPAARARAERELADIQQMIDTRQGGFSAQAWDWAFYAEQVRLAKYALDESQIKPYFALNSVLTDGVFWAASELFGIRFTERFDIPVYHPDVRVWEIFDADGYGLALFYGDFYARDSKSGGAWMGNFVEQSTLNGTQPVIYNVCNYQKPATGQAALLSWDDVITLFHEFGHTLHGLFASQRYATLSGTNTPRDFVEFPSQINEHWASQPQVFAHYARHHQSGEPMPEALREKILQATQFNKGYDMTELLSAALLDMNWHALADGAGVNDVDEFEREAIRKEHLDLAAVPPRYRSSYFAHIFGGGYAAGYYAYLWTQMLADDGYQWFVEQGGLTRENGQRFREAILSRGNSSDLRELYRQWRGHDPQIEPMLKNRGLSD</sequence>
<evidence type="ECO:0000256" key="12">
    <source>
        <dbReference type="ARBA" id="ARBA00066668"/>
    </source>
</evidence>
<evidence type="ECO:0000313" key="17">
    <source>
        <dbReference type="EMBL" id="SFT63283.1"/>
    </source>
</evidence>
<evidence type="ECO:0000256" key="7">
    <source>
        <dbReference type="ARBA" id="ARBA00022801"/>
    </source>
</evidence>
<dbReference type="EMBL" id="FPAU01000001">
    <property type="protein sequence ID" value="SFT63283.1"/>
    <property type="molecule type" value="Genomic_DNA"/>
</dbReference>
<dbReference type="GO" id="GO:0004222">
    <property type="term" value="F:metalloendopeptidase activity"/>
    <property type="evidence" value="ECO:0007669"/>
    <property type="project" value="InterPro"/>
</dbReference>
<evidence type="ECO:0000256" key="9">
    <source>
        <dbReference type="ARBA" id="ARBA00023049"/>
    </source>
</evidence>
<dbReference type="SUPFAM" id="SSF55486">
    <property type="entry name" value="Metalloproteases ('zincins'), catalytic domain"/>
    <property type="match status" value="1"/>
</dbReference>
<dbReference type="GO" id="GO:0004180">
    <property type="term" value="F:carboxypeptidase activity"/>
    <property type="evidence" value="ECO:0007669"/>
    <property type="project" value="UniProtKB-KW"/>
</dbReference>
<dbReference type="FunFam" id="3.40.390.10:FF:000009">
    <property type="entry name" value="Oligopeptidase A"/>
    <property type="match status" value="1"/>
</dbReference>
<dbReference type="Gene3D" id="3.40.390.10">
    <property type="entry name" value="Collagenase (Catalytic Domain)"/>
    <property type="match status" value="1"/>
</dbReference>
<dbReference type="CDD" id="cd06456">
    <property type="entry name" value="M3A_DCP"/>
    <property type="match status" value="1"/>
</dbReference>
<keyword evidence="18" id="KW-1185">Reference proteome</keyword>
<dbReference type="GO" id="GO:0005829">
    <property type="term" value="C:cytosol"/>
    <property type="evidence" value="ECO:0007669"/>
    <property type="project" value="UniProtKB-ARBA"/>
</dbReference>
<dbReference type="InterPro" id="IPR034005">
    <property type="entry name" value="M3A_DCP"/>
</dbReference>